<gene>
    <name evidence="1" type="ORF">ZT3D7_G10088</name>
</gene>
<keyword evidence="2" id="KW-1185">Reference proteome</keyword>
<evidence type="ECO:0000313" key="2">
    <source>
        <dbReference type="Proteomes" id="UP000215127"/>
    </source>
</evidence>
<dbReference type="STRING" id="1276538.A0A1X7S5H6"/>
<name>A0A1X7S5H6_ZYMT9</name>
<evidence type="ECO:0000313" key="1">
    <source>
        <dbReference type="EMBL" id="SMQ54933.1"/>
    </source>
</evidence>
<dbReference type="AlphaFoldDB" id="A0A1X7S5H6"/>
<accession>A0A1X7S5H6</accession>
<reference evidence="1 2" key="1">
    <citation type="submission" date="2016-06" db="EMBL/GenBank/DDBJ databases">
        <authorList>
            <person name="Kjaerup R.B."/>
            <person name="Dalgaard T.S."/>
            <person name="Juul-Madsen H.R."/>
        </authorList>
    </citation>
    <scope>NUCLEOTIDE SEQUENCE [LARGE SCALE GENOMIC DNA]</scope>
</reference>
<proteinExistence type="predicted"/>
<dbReference type="Proteomes" id="UP000215127">
    <property type="component" value="Chromosome 10"/>
</dbReference>
<protein>
    <submittedName>
        <fullName evidence="1">Uncharacterized protein</fullName>
    </submittedName>
</protein>
<sequence>MPPKASQTVAVPGYVRPTFRRIGHLTSGDRPNQPSGTRLEYMVVATVTSTDHVKFYGIDTWKLPIGRVGAYKSMDYLPSVHVRPPIGPVRPDRYFRLPLEVRDVPAAVRGYNGLVSEGNAGDAGVRARSTPLWPEDHTGEWNYTPNADTSGGDIAAVVTFVNEGAPQHMGLERNFNLWLDADETYASFRTFVEATAPTYDENRTLGPLMNDDDSPFNYWTDLEFWVLPRGETELVEWTREDDAAKMKARDWLRMWTVAPGAVVNRLLFIEVRIVPDPRHRAKDAAFKLRMQAAENAQNNNGSRG</sequence>
<dbReference type="EMBL" id="LT853701">
    <property type="protein sequence ID" value="SMQ54933.1"/>
    <property type="molecule type" value="Genomic_DNA"/>
</dbReference>
<organism evidence="1 2">
    <name type="scientific">Zymoseptoria tritici (strain ST99CH_3D7)</name>
    <dbReference type="NCBI Taxonomy" id="1276538"/>
    <lineage>
        <taxon>Eukaryota</taxon>
        <taxon>Fungi</taxon>
        <taxon>Dikarya</taxon>
        <taxon>Ascomycota</taxon>
        <taxon>Pezizomycotina</taxon>
        <taxon>Dothideomycetes</taxon>
        <taxon>Dothideomycetidae</taxon>
        <taxon>Mycosphaerellales</taxon>
        <taxon>Mycosphaerellaceae</taxon>
        <taxon>Zymoseptoria</taxon>
    </lineage>
</organism>